<dbReference type="Proteomes" id="UP000279600">
    <property type="component" value="Chromosome"/>
</dbReference>
<dbReference type="OrthoDB" id="1151084at2"/>
<evidence type="ECO:0000313" key="3">
    <source>
        <dbReference type="Proteomes" id="UP000279600"/>
    </source>
</evidence>
<dbReference type="AlphaFoldDB" id="A0A3S9MYH0"/>
<dbReference type="KEGG" id="noj:EJ995_08630"/>
<organism evidence="2 3">
    <name type="scientific">Nonlabens ponticola</name>
    <dbReference type="NCBI Taxonomy" id="2496866"/>
    <lineage>
        <taxon>Bacteria</taxon>
        <taxon>Pseudomonadati</taxon>
        <taxon>Bacteroidota</taxon>
        <taxon>Flavobacteriia</taxon>
        <taxon>Flavobacteriales</taxon>
        <taxon>Flavobacteriaceae</taxon>
        <taxon>Nonlabens</taxon>
    </lineage>
</organism>
<sequence>MNFAGNIPSHIYQVIDKEEVLFKTKNRWFYPRRKSYKLMGFALFWNLFVGVIATMFFGPLITEGKVSFTQNDVPVTGSLDDWEPLLFPALFIGLFVIVGLSLIGYTLWTLFKPGGGFIATDTRLISYGSSNYKSYEWSAFTGTIEVLNYKGRGSLIIDLRTGTTKKSNKQTVVKPDQLYLENLDDPIKAEHICRKQITQSSNVSVTF</sequence>
<keyword evidence="1" id="KW-1133">Transmembrane helix</keyword>
<evidence type="ECO:0000313" key="2">
    <source>
        <dbReference type="EMBL" id="AZQ44296.1"/>
    </source>
</evidence>
<name>A0A3S9MYH0_9FLAO</name>
<keyword evidence="1" id="KW-0472">Membrane</keyword>
<gene>
    <name evidence="2" type="ORF">EJ995_08630</name>
</gene>
<keyword evidence="1" id="KW-0812">Transmembrane</keyword>
<evidence type="ECO:0000256" key="1">
    <source>
        <dbReference type="SAM" id="Phobius"/>
    </source>
</evidence>
<feature type="transmembrane region" description="Helical" evidence="1">
    <location>
        <begin position="38"/>
        <end position="61"/>
    </location>
</feature>
<dbReference type="EMBL" id="CP034549">
    <property type="protein sequence ID" value="AZQ44296.1"/>
    <property type="molecule type" value="Genomic_DNA"/>
</dbReference>
<protein>
    <submittedName>
        <fullName evidence="2">Uncharacterized protein</fullName>
    </submittedName>
</protein>
<accession>A0A3S9MYH0</accession>
<feature type="transmembrane region" description="Helical" evidence="1">
    <location>
        <begin position="85"/>
        <end position="108"/>
    </location>
</feature>
<keyword evidence="3" id="KW-1185">Reference proteome</keyword>
<dbReference type="RefSeq" id="WP_126447594.1">
    <property type="nucleotide sequence ID" value="NZ_CP034549.1"/>
</dbReference>
<proteinExistence type="predicted"/>
<reference evidence="2 3" key="1">
    <citation type="submission" date="2018-12" db="EMBL/GenBank/DDBJ databases">
        <title>Complete genome of Nonlabens sp. MJ115.</title>
        <authorList>
            <person name="Choi H.S."/>
            <person name="Jung J."/>
        </authorList>
    </citation>
    <scope>NUCLEOTIDE SEQUENCE [LARGE SCALE GENOMIC DNA]</scope>
    <source>
        <strain evidence="2 3">MJ115</strain>
    </source>
</reference>